<evidence type="ECO:0000313" key="2">
    <source>
        <dbReference type="Proteomes" id="UP000799424"/>
    </source>
</evidence>
<evidence type="ECO:0000313" key="1">
    <source>
        <dbReference type="EMBL" id="KAF2820655.1"/>
    </source>
</evidence>
<protein>
    <submittedName>
        <fullName evidence="1">Uncharacterized protein</fullName>
    </submittedName>
</protein>
<dbReference type="EMBL" id="MU006240">
    <property type="protein sequence ID" value="KAF2820655.1"/>
    <property type="molecule type" value="Genomic_DNA"/>
</dbReference>
<organism evidence="1 2">
    <name type="scientific">Ophiobolus disseminans</name>
    <dbReference type="NCBI Taxonomy" id="1469910"/>
    <lineage>
        <taxon>Eukaryota</taxon>
        <taxon>Fungi</taxon>
        <taxon>Dikarya</taxon>
        <taxon>Ascomycota</taxon>
        <taxon>Pezizomycotina</taxon>
        <taxon>Dothideomycetes</taxon>
        <taxon>Pleosporomycetidae</taxon>
        <taxon>Pleosporales</taxon>
        <taxon>Pleosporineae</taxon>
        <taxon>Phaeosphaeriaceae</taxon>
        <taxon>Ophiobolus</taxon>
    </lineage>
</organism>
<name>A0A6A6ZK70_9PLEO</name>
<sequence>ISLTNLRISVLRGLIRIAANDPSIGNKQYPTFYLNGYGLAHDANFPWEYSRHYQDVSEGLNWNSHWSQQKDVFDGSTVCIINYFWRVFTGGQPDACACKCE</sequence>
<dbReference type="Proteomes" id="UP000799424">
    <property type="component" value="Unassembled WGS sequence"/>
</dbReference>
<keyword evidence="2" id="KW-1185">Reference proteome</keyword>
<dbReference type="AlphaFoldDB" id="A0A6A6ZK70"/>
<gene>
    <name evidence="1" type="ORF">CC86DRAFT_256334</name>
</gene>
<accession>A0A6A6ZK70</accession>
<proteinExistence type="predicted"/>
<reference evidence="1" key="1">
    <citation type="journal article" date="2020" name="Stud. Mycol.">
        <title>101 Dothideomycetes genomes: a test case for predicting lifestyles and emergence of pathogens.</title>
        <authorList>
            <person name="Haridas S."/>
            <person name="Albert R."/>
            <person name="Binder M."/>
            <person name="Bloem J."/>
            <person name="Labutti K."/>
            <person name="Salamov A."/>
            <person name="Andreopoulos B."/>
            <person name="Baker S."/>
            <person name="Barry K."/>
            <person name="Bills G."/>
            <person name="Bluhm B."/>
            <person name="Cannon C."/>
            <person name="Castanera R."/>
            <person name="Culley D."/>
            <person name="Daum C."/>
            <person name="Ezra D."/>
            <person name="Gonzalez J."/>
            <person name="Henrissat B."/>
            <person name="Kuo A."/>
            <person name="Liang C."/>
            <person name="Lipzen A."/>
            <person name="Lutzoni F."/>
            <person name="Magnuson J."/>
            <person name="Mondo S."/>
            <person name="Nolan M."/>
            <person name="Ohm R."/>
            <person name="Pangilinan J."/>
            <person name="Park H.-J."/>
            <person name="Ramirez L."/>
            <person name="Alfaro M."/>
            <person name="Sun H."/>
            <person name="Tritt A."/>
            <person name="Yoshinaga Y."/>
            <person name="Zwiers L.-H."/>
            <person name="Turgeon B."/>
            <person name="Goodwin S."/>
            <person name="Spatafora J."/>
            <person name="Crous P."/>
            <person name="Grigoriev I."/>
        </authorList>
    </citation>
    <scope>NUCLEOTIDE SEQUENCE</scope>
    <source>
        <strain evidence="1">CBS 113818</strain>
    </source>
</reference>
<feature type="non-terminal residue" evidence="1">
    <location>
        <position position="1"/>
    </location>
</feature>
<feature type="non-terminal residue" evidence="1">
    <location>
        <position position="101"/>
    </location>
</feature>